<dbReference type="EMBL" id="PRLE01000005">
    <property type="protein sequence ID" value="RAW58316.1"/>
    <property type="molecule type" value="Genomic_DNA"/>
</dbReference>
<dbReference type="OrthoDB" id="3187690at2"/>
<dbReference type="NCBIfam" id="TIGR02547">
    <property type="entry name" value="casA_cse1"/>
    <property type="match status" value="1"/>
</dbReference>
<comment type="caution">
    <text evidence="1">The sequence shown here is derived from an EMBL/GenBank/DDBJ whole genome shotgun (WGS) entry which is preliminary data.</text>
</comment>
<dbReference type="Gene3D" id="1.10.132.100">
    <property type="match status" value="1"/>
</dbReference>
<proteinExistence type="predicted"/>
<evidence type="ECO:0000313" key="2">
    <source>
        <dbReference type="Proteomes" id="UP000250583"/>
    </source>
</evidence>
<dbReference type="Proteomes" id="UP000250583">
    <property type="component" value="Unassembled WGS sequence"/>
</dbReference>
<sequence>MQEIEFNLLTEPWVRVRLPDNTVQEVSLTDALVHAQEYMDLAGEMPTQDAAMLRLLLAVLFTVFSRVNEVGEPEPLEDEEAALERWGALWELKHFPEQPIRDYLEQWKDRFWLFHPERPFWQVPEAKIGSPFKGGKLNGEVFESENKNNMFASYAGVEKNALTYAQAARWLVFLNNYDDAAAKKKAKDRPSMSPGWLGQLGLVYVKGVNLFETLMRNLMFLNDRAELWEKGRPNWELEEPRSEERTEIVCPGNYAELLTMQCRRIWLERENEKVVRYTLLGGDFFDKKNAFAEPMTLWGLRKQTKESPECYLPQKHDMEKMLWREFSSIIGDGKHIPGVVQWNGYLQRCGFLKKKEILQICAVGVEYGAQSASMKGVYADQIAMSLSLLNELGYGWQNRITEEIGRCEQAASLVGHLAQDIATAAGDKNGNTSAPARSQFYFAVDQPFRQWLRSIDPEEDDMTETTARWQVIARGIAEQLGQQMVLEAGSAALVGHRVKLDAGKKTERMELYTAPKAYNRFRAGLYKLYPKTNDEGGTA</sequence>
<protein>
    <submittedName>
        <fullName evidence="1">Type I-E CRISPR-associated protein Cse1/CasA</fullName>
    </submittedName>
</protein>
<dbReference type="AlphaFoldDB" id="A0A329UB65"/>
<gene>
    <name evidence="1" type="primary">casA</name>
    <name evidence="1" type="ORF">C4N22_10240</name>
</gene>
<name>A0A329UB65_9FIRM</name>
<accession>A0A329UB65</accession>
<dbReference type="Pfam" id="PF09481">
    <property type="entry name" value="CRISPR_Cse1"/>
    <property type="match status" value="1"/>
</dbReference>
<evidence type="ECO:0000313" key="1">
    <source>
        <dbReference type="EMBL" id="RAW58316.1"/>
    </source>
</evidence>
<reference evidence="1 2" key="1">
    <citation type="submission" date="2018-02" db="EMBL/GenBank/DDBJ databases">
        <title>Complete genome sequencing of Faecalibacterium prausnitzii strains isolated from the human gut.</title>
        <authorList>
            <person name="Fitzgerald B.C."/>
            <person name="Shkoporov A.N."/>
            <person name="Ross P.R."/>
            <person name="Hill C."/>
        </authorList>
    </citation>
    <scope>NUCLEOTIDE SEQUENCE [LARGE SCALE GENOMIC DNA]</scope>
    <source>
        <strain evidence="1 2">APC923/61-1</strain>
    </source>
</reference>
<dbReference type="InterPro" id="IPR013381">
    <property type="entry name" value="CRISPR-assoc_prot_Cse1"/>
</dbReference>
<dbReference type="RefSeq" id="WP_112148903.1">
    <property type="nucleotide sequence ID" value="NZ_PRLE01000005.1"/>
</dbReference>
<organism evidence="1 2">
    <name type="scientific">Faecalibacterium prausnitzii</name>
    <dbReference type="NCBI Taxonomy" id="853"/>
    <lineage>
        <taxon>Bacteria</taxon>
        <taxon>Bacillati</taxon>
        <taxon>Bacillota</taxon>
        <taxon>Clostridia</taxon>
        <taxon>Eubacteriales</taxon>
        <taxon>Oscillospiraceae</taxon>
        <taxon>Faecalibacterium</taxon>
    </lineage>
</organism>